<evidence type="ECO:0000313" key="1">
    <source>
        <dbReference type="EMBL" id="SDH33036.1"/>
    </source>
</evidence>
<reference evidence="2" key="1">
    <citation type="submission" date="2016-10" db="EMBL/GenBank/DDBJ databases">
        <authorList>
            <person name="Varghese N."/>
            <person name="Submissions S."/>
        </authorList>
    </citation>
    <scope>NUCLEOTIDE SEQUENCE [LARGE SCALE GENOMIC DNA]</scope>
    <source>
        <strain evidence="2">CGMCC 1.2747</strain>
    </source>
</reference>
<evidence type="ECO:0000313" key="2">
    <source>
        <dbReference type="Proteomes" id="UP000199274"/>
    </source>
</evidence>
<gene>
    <name evidence="1" type="ORF">SAMN04488062_10658</name>
</gene>
<accession>A0A1G8BIF5</accession>
<keyword evidence="2" id="KW-1185">Reference proteome</keyword>
<sequence length="798" mass="93545">MNSATPIALPKNYIPEWTKLDFDNNSNLKTDIQNRISVTIESDFKKALNGIKGDMGTGENFSQIVRLALAYFYSDIFRDKIKDSYYSVEMVKGFLDANNLTSYTAIHEIDVKFYKLNDASLFRHCWLIIQSAWYFNSEYFGHHQHIDYVNHYLATGEKLPIEQYNFDQDYLDKRYNTIDKAKIKNLPINGFTLVSQWYYGILFLVCKELQLPVSHFIVSQSDNREFNPITKTSRQLRSLAPFKIIECDIKSAFPTFLDIETGAKLKDHIYNNLMLSEGITRGKAKILFVSVCNSGKYKSKEETKAFFVDCGYTRTECEHLLTLTHNPKRKFYSFMTEYERAAIEHFIFINDLKRCGRLHDAVLFIDNKIKPQIFKVNPNCDFGCKELNRPVYRESFSLSDKRLRYAYVSSIPKGLNLVMTHEASKPEVKGVANGFIFYKEMYQYINAVFNINDFNADYSTFLLRIKTMLSSLKFLNKKQTKPEVIYLILQHIRANSQYVFNVKALSLRVIKFENSPCLVTIKERNYGTIELMVFKKTLDFLLARNEAEKIVNTTNNYYDLFCLMQERIINDDYGYLDQVIIKGHRRNNLLNYAIITKFNLLCTGLLRQRRKPVKNEPFYDRMIKGLFLKSLSLKPQQQNAFIQKGVKKYERELKEFNRLINNRQIAQQLFLIICDLARQKSDLNISENSTVQNQLKADLIAMIEKKDPSDFITGAIEFDKRFKTNIKKEVPTNTDLENAFDTDLNKSIFNQLTIEEASFRGEVFFKEYLQFHAETDFKEKIIPVRKIKEIFNFLELDF</sequence>
<name>A0A1G8BIF5_9FLAO</name>
<dbReference type="AlphaFoldDB" id="A0A1G8BIF5"/>
<proteinExistence type="predicted"/>
<dbReference type="Proteomes" id="UP000199274">
    <property type="component" value="Unassembled WGS sequence"/>
</dbReference>
<dbReference type="RefSeq" id="WP_091257199.1">
    <property type="nucleotide sequence ID" value="NZ_FNDB01000006.1"/>
</dbReference>
<dbReference type="EMBL" id="FNDB01000006">
    <property type="protein sequence ID" value="SDH33036.1"/>
    <property type="molecule type" value="Genomic_DNA"/>
</dbReference>
<dbReference type="STRING" id="178355.SAMN04488062_10658"/>
<protein>
    <submittedName>
        <fullName evidence="1">Uncharacterized protein</fullName>
    </submittedName>
</protein>
<organism evidence="1 2">
    <name type="scientific">Flavobacterium omnivorum</name>
    <dbReference type="NCBI Taxonomy" id="178355"/>
    <lineage>
        <taxon>Bacteria</taxon>
        <taxon>Pseudomonadati</taxon>
        <taxon>Bacteroidota</taxon>
        <taxon>Flavobacteriia</taxon>
        <taxon>Flavobacteriales</taxon>
        <taxon>Flavobacteriaceae</taxon>
        <taxon>Flavobacterium</taxon>
    </lineage>
</organism>
<dbReference type="OrthoDB" id="1374173at2"/>